<dbReference type="AlphaFoldDB" id="I3THB3"/>
<evidence type="ECO:0000256" key="1">
    <source>
        <dbReference type="ARBA" id="ARBA00000553"/>
    </source>
</evidence>
<accession>I3THB3</accession>
<protein>
    <recommendedName>
        <fullName evidence="10">Purine nucleoside phosphorylase</fullName>
    </recommendedName>
</protein>
<evidence type="ECO:0000256" key="5">
    <source>
        <dbReference type="ARBA" id="ARBA00022801"/>
    </source>
</evidence>
<comment type="catalytic activity">
    <reaction evidence="9">
        <text>S-methyl-5'-thioadenosine + phosphate = 5-(methylsulfanyl)-alpha-D-ribose 1-phosphate + adenine</text>
        <dbReference type="Rhea" id="RHEA:11852"/>
        <dbReference type="ChEBI" id="CHEBI:16708"/>
        <dbReference type="ChEBI" id="CHEBI:17509"/>
        <dbReference type="ChEBI" id="CHEBI:43474"/>
        <dbReference type="ChEBI" id="CHEBI:58533"/>
        <dbReference type="EC" id="2.4.2.28"/>
    </reaction>
    <physiologicalReaction direction="left-to-right" evidence="9">
        <dbReference type="Rhea" id="RHEA:11853"/>
    </physiologicalReaction>
</comment>
<name>I3THB3_TISMK</name>
<keyword evidence="4" id="KW-0479">Metal-binding</keyword>
<dbReference type="STRING" id="1110502.TMO_0312"/>
<evidence type="ECO:0000256" key="10">
    <source>
        <dbReference type="RuleBase" id="RU361274"/>
    </source>
</evidence>
<dbReference type="CDD" id="cd16833">
    <property type="entry name" value="YfiH"/>
    <property type="match status" value="1"/>
</dbReference>
<evidence type="ECO:0000256" key="6">
    <source>
        <dbReference type="ARBA" id="ARBA00022833"/>
    </source>
</evidence>
<dbReference type="GO" id="GO:0016787">
    <property type="term" value="F:hydrolase activity"/>
    <property type="evidence" value="ECO:0007669"/>
    <property type="project" value="UniProtKB-KW"/>
</dbReference>
<evidence type="ECO:0000256" key="8">
    <source>
        <dbReference type="ARBA" id="ARBA00048968"/>
    </source>
</evidence>
<dbReference type="NCBIfam" id="TIGR00726">
    <property type="entry name" value="peptidoglycan editing factor PgeF"/>
    <property type="match status" value="1"/>
</dbReference>
<dbReference type="InterPro" id="IPR011324">
    <property type="entry name" value="Cytotoxic_necrot_fac-like_cat"/>
</dbReference>
<dbReference type="Gene3D" id="3.60.140.10">
    <property type="entry name" value="CNF1/YfiH-like putative cysteine hydrolases"/>
    <property type="match status" value="1"/>
</dbReference>
<dbReference type="eggNOG" id="COG1496">
    <property type="taxonomic scope" value="Bacteria"/>
</dbReference>
<dbReference type="KEGG" id="tmo:TMO_0312"/>
<keyword evidence="5" id="KW-0378">Hydrolase</keyword>
<dbReference type="GO" id="GO:0005507">
    <property type="term" value="F:copper ion binding"/>
    <property type="evidence" value="ECO:0007669"/>
    <property type="project" value="TreeGrafter"/>
</dbReference>
<dbReference type="RefSeq" id="WP_014743831.1">
    <property type="nucleotide sequence ID" value="NC_017956.1"/>
</dbReference>
<evidence type="ECO:0000256" key="9">
    <source>
        <dbReference type="ARBA" id="ARBA00049893"/>
    </source>
</evidence>
<dbReference type="InterPro" id="IPR038371">
    <property type="entry name" value="Cu_polyphenol_OxRdtase_sf"/>
</dbReference>
<keyword evidence="12" id="KW-1185">Reference proteome</keyword>
<dbReference type="PATRIC" id="fig|1110502.3.peg.324"/>
<reference evidence="11 12" key="1">
    <citation type="journal article" date="2012" name="J. Am. Chem. Soc.">
        <title>Bacterial biosynthesis and maturation of the didemnin anti-cancer agents.</title>
        <authorList>
            <person name="Xu Y."/>
            <person name="Kersten R.D."/>
            <person name="Nam S.J."/>
            <person name="Lu L."/>
            <person name="Al-Suwailem A.M."/>
            <person name="Zheng H."/>
            <person name="Fenical W."/>
            <person name="Dorrestein P.C."/>
            <person name="Moore B.S."/>
            <person name="Qian P.Y."/>
        </authorList>
    </citation>
    <scope>NUCLEOTIDE SEQUENCE [LARGE SCALE GENOMIC DNA]</scope>
    <source>
        <strain evidence="11 12">KA081020-065</strain>
    </source>
</reference>
<comment type="catalytic activity">
    <reaction evidence="1">
        <text>inosine + phosphate = alpha-D-ribose 1-phosphate + hypoxanthine</text>
        <dbReference type="Rhea" id="RHEA:27646"/>
        <dbReference type="ChEBI" id="CHEBI:17368"/>
        <dbReference type="ChEBI" id="CHEBI:17596"/>
        <dbReference type="ChEBI" id="CHEBI:43474"/>
        <dbReference type="ChEBI" id="CHEBI:57720"/>
        <dbReference type="EC" id="2.4.2.1"/>
    </reaction>
    <physiologicalReaction direction="left-to-right" evidence="1">
        <dbReference type="Rhea" id="RHEA:27647"/>
    </physiologicalReaction>
</comment>
<sequence>MPQSLMHDRPPHDRHDLLDLPGIAHGFFGRQGGVSTGLYTSLNCGPGSADDPAAVAENRRRVAAALTPAPRHLLTNHQVHGRRVITVDEDGLALYPEADRGAEGRPHADGMVTRLPGIVLGALAADCAPVLFADAEARVIGATHAGWKGAVGGATDATIEAMEALGASRSRIRAVIGPCIAGPSYEVGPELRDAAMAADPAAAGFFSPGRDDRLHFDLPGYLLTRLRRNRITADAIGTDTYGAIDTLFSYRRTTHRGEADYGRQVSAIVLLD</sequence>
<dbReference type="Pfam" id="PF02578">
    <property type="entry name" value="Cu-oxidase_4"/>
    <property type="match status" value="1"/>
</dbReference>
<dbReference type="GO" id="GO:0017061">
    <property type="term" value="F:S-methyl-5-thioadenosine phosphorylase activity"/>
    <property type="evidence" value="ECO:0007669"/>
    <property type="project" value="UniProtKB-EC"/>
</dbReference>
<evidence type="ECO:0000313" key="12">
    <source>
        <dbReference type="Proteomes" id="UP000005258"/>
    </source>
</evidence>
<evidence type="ECO:0000256" key="2">
    <source>
        <dbReference type="ARBA" id="ARBA00007353"/>
    </source>
</evidence>
<keyword evidence="3" id="KW-0808">Transferase</keyword>
<evidence type="ECO:0000256" key="4">
    <source>
        <dbReference type="ARBA" id="ARBA00022723"/>
    </source>
</evidence>
<evidence type="ECO:0000256" key="3">
    <source>
        <dbReference type="ARBA" id="ARBA00022679"/>
    </source>
</evidence>
<comment type="catalytic activity">
    <reaction evidence="7">
        <text>adenosine + H2O + H(+) = inosine + NH4(+)</text>
        <dbReference type="Rhea" id="RHEA:24408"/>
        <dbReference type="ChEBI" id="CHEBI:15377"/>
        <dbReference type="ChEBI" id="CHEBI:15378"/>
        <dbReference type="ChEBI" id="CHEBI:16335"/>
        <dbReference type="ChEBI" id="CHEBI:17596"/>
        <dbReference type="ChEBI" id="CHEBI:28938"/>
        <dbReference type="EC" id="3.5.4.4"/>
    </reaction>
    <physiologicalReaction direction="left-to-right" evidence="7">
        <dbReference type="Rhea" id="RHEA:24409"/>
    </physiologicalReaction>
</comment>
<dbReference type="InterPro" id="IPR003730">
    <property type="entry name" value="Cu_polyphenol_OxRdtase"/>
</dbReference>
<evidence type="ECO:0000313" key="11">
    <source>
        <dbReference type="EMBL" id="AFK52151.1"/>
    </source>
</evidence>
<proteinExistence type="inferred from homology"/>
<dbReference type="Proteomes" id="UP000005258">
    <property type="component" value="Chromosome"/>
</dbReference>
<dbReference type="SUPFAM" id="SSF64438">
    <property type="entry name" value="CNF1/YfiH-like putative cysteine hydrolases"/>
    <property type="match status" value="1"/>
</dbReference>
<gene>
    <name evidence="11" type="ordered locus">TMO_0312</name>
</gene>
<organism evidence="11 12">
    <name type="scientific">Tistrella mobilis (strain KA081020-065)</name>
    <dbReference type="NCBI Taxonomy" id="1110502"/>
    <lineage>
        <taxon>Bacteria</taxon>
        <taxon>Pseudomonadati</taxon>
        <taxon>Pseudomonadota</taxon>
        <taxon>Alphaproteobacteria</taxon>
        <taxon>Geminicoccales</taxon>
        <taxon>Geminicoccaceae</taxon>
        <taxon>Tistrella</taxon>
    </lineage>
</organism>
<dbReference type="EMBL" id="CP003236">
    <property type="protein sequence ID" value="AFK52151.1"/>
    <property type="molecule type" value="Genomic_DNA"/>
</dbReference>
<evidence type="ECO:0000256" key="7">
    <source>
        <dbReference type="ARBA" id="ARBA00047989"/>
    </source>
</evidence>
<keyword evidence="6" id="KW-0862">Zinc</keyword>
<dbReference type="PANTHER" id="PTHR30616:SF2">
    <property type="entry name" value="PURINE NUCLEOSIDE PHOSPHORYLASE LACC1"/>
    <property type="match status" value="1"/>
</dbReference>
<comment type="similarity">
    <text evidence="2 10">Belongs to the purine nucleoside phosphorylase YfiH/LACC1 family.</text>
</comment>
<comment type="catalytic activity">
    <reaction evidence="8">
        <text>adenosine + phosphate = alpha-D-ribose 1-phosphate + adenine</text>
        <dbReference type="Rhea" id="RHEA:27642"/>
        <dbReference type="ChEBI" id="CHEBI:16335"/>
        <dbReference type="ChEBI" id="CHEBI:16708"/>
        <dbReference type="ChEBI" id="CHEBI:43474"/>
        <dbReference type="ChEBI" id="CHEBI:57720"/>
        <dbReference type="EC" id="2.4.2.1"/>
    </reaction>
    <physiologicalReaction direction="left-to-right" evidence="8">
        <dbReference type="Rhea" id="RHEA:27643"/>
    </physiologicalReaction>
</comment>
<dbReference type="PANTHER" id="PTHR30616">
    <property type="entry name" value="UNCHARACTERIZED PROTEIN YFIH"/>
    <property type="match status" value="1"/>
</dbReference>
<dbReference type="HOGENOM" id="CLU_065784_2_0_5"/>